<dbReference type="Gene3D" id="3.40.1440.10">
    <property type="entry name" value="GIY-YIG endonuclease"/>
    <property type="match status" value="1"/>
</dbReference>
<dbReference type="Pfam" id="PF01541">
    <property type="entry name" value="GIY-YIG"/>
    <property type="match status" value="1"/>
</dbReference>
<dbReference type="InterPro" id="IPR035901">
    <property type="entry name" value="GIY-YIG_endonuc_sf"/>
</dbReference>
<protein>
    <submittedName>
        <fullName evidence="3">UPF0213 protein</fullName>
    </submittedName>
</protein>
<comment type="similarity">
    <text evidence="1">Belongs to the UPF0213 family.</text>
</comment>
<evidence type="ECO:0000256" key="1">
    <source>
        <dbReference type="ARBA" id="ARBA00007435"/>
    </source>
</evidence>
<accession>A0A917ESF9</accession>
<dbReference type="AlphaFoldDB" id="A0A917ESF9"/>
<feature type="domain" description="GIY-YIG" evidence="2">
    <location>
        <begin position="1"/>
        <end position="72"/>
    </location>
</feature>
<evidence type="ECO:0000313" key="4">
    <source>
        <dbReference type="Proteomes" id="UP000605259"/>
    </source>
</evidence>
<keyword evidence="4" id="KW-1185">Reference proteome</keyword>
<evidence type="ECO:0000313" key="3">
    <source>
        <dbReference type="EMBL" id="GGE84513.1"/>
    </source>
</evidence>
<dbReference type="CDD" id="cd10456">
    <property type="entry name" value="GIY-YIG_UPF0213"/>
    <property type="match status" value="1"/>
</dbReference>
<dbReference type="Proteomes" id="UP000605259">
    <property type="component" value="Unassembled WGS sequence"/>
</dbReference>
<dbReference type="SUPFAM" id="SSF82771">
    <property type="entry name" value="GIY-YIG endonuclease"/>
    <property type="match status" value="1"/>
</dbReference>
<evidence type="ECO:0000259" key="2">
    <source>
        <dbReference type="PROSITE" id="PS50164"/>
    </source>
</evidence>
<dbReference type="InterPro" id="IPR050190">
    <property type="entry name" value="UPF0213_domain"/>
</dbReference>
<dbReference type="PROSITE" id="PS50164">
    <property type="entry name" value="GIY_YIG"/>
    <property type="match status" value="1"/>
</dbReference>
<dbReference type="InterPro" id="IPR000305">
    <property type="entry name" value="GIY-YIG_endonuc"/>
</dbReference>
<reference evidence="3" key="2">
    <citation type="submission" date="2020-09" db="EMBL/GenBank/DDBJ databases">
        <authorList>
            <person name="Sun Q."/>
            <person name="Zhou Y."/>
        </authorList>
    </citation>
    <scope>NUCLEOTIDE SEQUENCE</scope>
    <source>
        <strain evidence="3">CGMCC 1.12698</strain>
    </source>
</reference>
<dbReference type="PANTHER" id="PTHR34477:SF1">
    <property type="entry name" value="UPF0213 PROTEIN YHBQ"/>
    <property type="match status" value="1"/>
</dbReference>
<proteinExistence type="inferred from homology"/>
<gene>
    <name evidence="3" type="ORF">GCM10007140_37550</name>
</gene>
<organism evidence="3 4">
    <name type="scientific">Priestia taiwanensis</name>
    <dbReference type="NCBI Taxonomy" id="1347902"/>
    <lineage>
        <taxon>Bacteria</taxon>
        <taxon>Bacillati</taxon>
        <taxon>Bacillota</taxon>
        <taxon>Bacilli</taxon>
        <taxon>Bacillales</taxon>
        <taxon>Bacillaceae</taxon>
        <taxon>Priestia</taxon>
    </lineage>
</organism>
<name>A0A917ESF9_9BACI</name>
<dbReference type="PANTHER" id="PTHR34477">
    <property type="entry name" value="UPF0213 PROTEIN YHBQ"/>
    <property type="match status" value="1"/>
</dbReference>
<dbReference type="EMBL" id="BMFK01000008">
    <property type="protein sequence ID" value="GGE84513.1"/>
    <property type="molecule type" value="Genomic_DNA"/>
</dbReference>
<reference evidence="3" key="1">
    <citation type="journal article" date="2014" name="Int. J. Syst. Evol. Microbiol.">
        <title>Complete genome sequence of Corynebacterium casei LMG S-19264T (=DSM 44701T), isolated from a smear-ripened cheese.</title>
        <authorList>
            <consortium name="US DOE Joint Genome Institute (JGI-PGF)"/>
            <person name="Walter F."/>
            <person name="Albersmeier A."/>
            <person name="Kalinowski J."/>
            <person name="Ruckert C."/>
        </authorList>
    </citation>
    <scope>NUCLEOTIDE SEQUENCE</scope>
    <source>
        <strain evidence="3">CGMCC 1.12698</strain>
    </source>
</reference>
<sequence length="90" mass="10686">MYIVQCRDASYYIGYTTNVEKRVCTHNNGTGAKYTRARRPVILLYYEEHDTKSEALKAEYQLKQLTRKKKEEYITEGRNMYVATKKFSTE</sequence>
<dbReference type="RefSeq" id="WP_373284272.1">
    <property type="nucleotide sequence ID" value="NZ_BMFK01000008.1"/>
</dbReference>
<comment type="caution">
    <text evidence="3">The sequence shown here is derived from an EMBL/GenBank/DDBJ whole genome shotgun (WGS) entry which is preliminary data.</text>
</comment>